<dbReference type="PANTHER" id="PTHR36320:SF1">
    <property type="entry name" value="OS04G0611300 PROTEIN"/>
    <property type="match status" value="1"/>
</dbReference>
<evidence type="ECO:0000256" key="1">
    <source>
        <dbReference type="SAM" id="MobiDB-lite"/>
    </source>
</evidence>
<dbReference type="AlphaFoldDB" id="A0AA38C1E8"/>
<feature type="compositionally biased region" description="Basic residues" evidence="1">
    <location>
        <begin position="89"/>
        <end position="113"/>
    </location>
</feature>
<comment type="caution">
    <text evidence="2">The sequence shown here is derived from an EMBL/GenBank/DDBJ whole genome shotgun (WGS) entry which is preliminary data.</text>
</comment>
<protein>
    <submittedName>
        <fullName evidence="2">Uncharacterized protein</fullName>
    </submittedName>
</protein>
<dbReference type="OMA" id="QMEIEPV"/>
<evidence type="ECO:0000313" key="2">
    <source>
        <dbReference type="EMBL" id="KAH9287808.1"/>
    </source>
</evidence>
<accession>A0AA38C1E8</accession>
<evidence type="ECO:0000313" key="3">
    <source>
        <dbReference type="Proteomes" id="UP000824469"/>
    </source>
</evidence>
<gene>
    <name evidence="2" type="ORF">KI387_031925</name>
</gene>
<organism evidence="2 3">
    <name type="scientific">Taxus chinensis</name>
    <name type="common">Chinese yew</name>
    <name type="synonym">Taxus wallichiana var. chinensis</name>
    <dbReference type="NCBI Taxonomy" id="29808"/>
    <lineage>
        <taxon>Eukaryota</taxon>
        <taxon>Viridiplantae</taxon>
        <taxon>Streptophyta</taxon>
        <taxon>Embryophyta</taxon>
        <taxon>Tracheophyta</taxon>
        <taxon>Spermatophyta</taxon>
        <taxon>Pinopsida</taxon>
        <taxon>Pinidae</taxon>
        <taxon>Conifers II</taxon>
        <taxon>Cupressales</taxon>
        <taxon>Taxaceae</taxon>
        <taxon>Taxus</taxon>
    </lineage>
</organism>
<proteinExistence type="predicted"/>
<dbReference type="EMBL" id="JAHRHJ020003813">
    <property type="protein sequence ID" value="KAH9287808.1"/>
    <property type="molecule type" value="Genomic_DNA"/>
</dbReference>
<reference evidence="2 3" key="1">
    <citation type="journal article" date="2021" name="Nat. Plants">
        <title>The Taxus genome provides insights into paclitaxel biosynthesis.</title>
        <authorList>
            <person name="Xiong X."/>
            <person name="Gou J."/>
            <person name="Liao Q."/>
            <person name="Li Y."/>
            <person name="Zhou Q."/>
            <person name="Bi G."/>
            <person name="Li C."/>
            <person name="Du R."/>
            <person name="Wang X."/>
            <person name="Sun T."/>
            <person name="Guo L."/>
            <person name="Liang H."/>
            <person name="Lu P."/>
            <person name="Wu Y."/>
            <person name="Zhang Z."/>
            <person name="Ro D.K."/>
            <person name="Shang Y."/>
            <person name="Huang S."/>
            <person name="Yan J."/>
        </authorList>
    </citation>
    <scope>NUCLEOTIDE SEQUENCE [LARGE SCALE GENOMIC DNA]</scope>
    <source>
        <strain evidence="2">Ta-2019</strain>
    </source>
</reference>
<feature type="region of interest" description="Disordered" evidence="1">
    <location>
        <begin position="58"/>
        <end position="113"/>
    </location>
</feature>
<keyword evidence="3" id="KW-1185">Reference proteome</keyword>
<name>A0AA38C1E8_TAXCH</name>
<dbReference type="Proteomes" id="UP000824469">
    <property type="component" value="Unassembled WGS sequence"/>
</dbReference>
<sequence length="113" mass="13057">MAKSMRSKRKKRLRTLRREIVEPYYDRKDQAKFAAQEAALAAPKLEIPLPRSRMEIELPSGEGNERAPMAIDSSDAKNSMLKPVGGIQKQRKNKAGVKKDKRKKRRKNKKHNF</sequence>
<dbReference type="PANTHER" id="PTHR36320">
    <property type="entry name" value="OS04G0611300 PROTEIN"/>
    <property type="match status" value="1"/>
</dbReference>